<dbReference type="OrthoDB" id="10549157at2759"/>
<dbReference type="EMBL" id="JAFBMS010000010">
    <property type="protein sequence ID" value="KAG9348734.1"/>
    <property type="molecule type" value="Genomic_DNA"/>
</dbReference>
<comment type="caution">
    <text evidence="1">The sequence shown here is derived from an EMBL/GenBank/DDBJ whole genome shotgun (WGS) entry which is preliminary data.</text>
</comment>
<evidence type="ECO:0000313" key="2">
    <source>
        <dbReference type="Proteomes" id="UP000824540"/>
    </source>
</evidence>
<name>A0A8T2P813_9TELE</name>
<proteinExistence type="predicted"/>
<accession>A0A8T2P813</accession>
<organism evidence="1 2">
    <name type="scientific">Albula glossodonta</name>
    <name type="common">roundjaw bonefish</name>
    <dbReference type="NCBI Taxonomy" id="121402"/>
    <lineage>
        <taxon>Eukaryota</taxon>
        <taxon>Metazoa</taxon>
        <taxon>Chordata</taxon>
        <taxon>Craniata</taxon>
        <taxon>Vertebrata</taxon>
        <taxon>Euteleostomi</taxon>
        <taxon>Actinopterygii</taxon>
        <taxon>Neopterygii</taxon>
        <taxon>Teleostei</taxon>
        <taxon>Albuliformes</taxon>
        <taxon>Albulidae</taxon>
        <taxon>Albula</taxon>
    </lineage>
</organism>
<keyword evidence="2" id="KW-1185">Reference proteome</keyword>
<sequence>MNFLYNLQEDLQALSVEGVYFCASVWLNERGTPGETAVNAECLHQPEQHSLHPLLPPRSAQRGSGYRDSRLPQIAFVEPAKAEDTARALNICFASAQITS</sequence>
<dbReference type="AlphaFoldDB" id="A0A8T2P813"/>
<protein>
    <submittedName>
        <fullName evidence="1">Uncharacterized protein</fullName>
    </submittedName>
</protein>
<gene>
    <name evidence="1" type="ORF">JZ751_029051</name>
</gene>
<evidence type="ECO:0000313" key="1">
    <source>
        <dbReference type="EMBL" id="KAG9348734.1"/>
    </source>
</evidence>
<reference evidence="1" key="1">
    <citation type="thesis" date="2021" institute="BYU ScholarsArchive" country="Provo, UT, USA">
        <title>Applications of and Algorithms for Genome Assembly and Genomic Analyses with an Emphasis on Marine Teleosts.</title>
        <authorList>
            <person name="Pickett B.D."/>
        </authorList>
    </citation>
    <scope>NUCLEOTIDE SEQUENCE</scope>
    <source>
        <strain evidence="1">HI-2016</strain>
    </source>
</reference>
<dbReference type="Proteomes" id="UP000824540">
    <property type="component" value="Unassembled WGS sequence"/>
</dbReference>